<dbReference type="EMBL" id="CP136051">
    <property type="protein sequence ID" value="WOK04563.1"/>
    <property type="molecule type" value="Genomic_DNA"/>
</dbReference>
<keyword evidence="1" id="KW-0812">Transmembrane</keyword>
<keyword evidence="3" id="KW-1185">Reference proteome</keyword>
<gene>
    <name evidence="2" type="ORF">RT717_15890</name>
</gene>
<reference evidence="2 3" key="1">
    <citation type="journal article" date="2023" name="Microbiol. Resour. Announc.">
        <title>Complete Genome Sequence of Imperialibacter roseus strain P4T.</title>
        <authorList>
            <person name="Tizabi D.R."/>
            <person name="Bachvaroff T."/>
            <person name="Hill R.T."/>
        </authorList>
    </citation>
    <scope>NUCLEOTIDE SEQUENCE [LARGE SCALE GENOMIC DNA]</scope>
    <source>
        <strain evidence="2 3">P4T</strain>
    </source>
</reference>
<sequence>MDKKPEITYSLGRFEPQVFVKVFSLLIVILAGLSLLASYLMDQSLEGIIVGQGLYRFILLPFFLAGGIAYITRHSTLKVTHVTKRKLGKLVTEAMRKEGYELRKDKDQVMVFDPEISGIVSLNQWMENVTVTVKFKNHNMTIVGPRRIMRNMHDRVKFGLDFKEAMRLEPAQ</sequence>
<accession>A0ABZ0IHQ6</accession>
<evidence type="ECO:0000313" key="2">
    <source>
        <dbReference type="EMBL" id="WOK04563.1"/>
    </source>
</evidence>
<keyword evidence="1" id="KW-1133">Transmembrane helix</keyword>
<dbReference type="Proteomes" id="UP001302349">
    <property type="component" value="Chromosome"/>
</dbReference>
<protein>
    <recommendedName>
        <fullName evidence="4">YcxB-like protein domain-containing protein</fullName>
    </recommendedName>
</protein>
<keyword evidence="1" id="KW-0472">Membrane</keyword>
<dbReference type="RefSeq" id="WP_317487368.1">
    <property type="nucleotide sequence ID" value="NZ_CP136051.1"/>
</dbReference>
<name>A0ABZ0IHQ6_9BACT</name>
<proteinExistence type="predicted"/>
<evidence type="ECO:0000256" key="1">
    <source>
        <dbReference type="SAM" id="Phobius"/>
    </source>
</evidence>
<organism evidence="2 3">
    <name type="scientific">Imperialibacter roseus</name>
    <dbReference type="NCBI Taxonomy" id="1324217"/>
    <lineage>
        <taxon>Bacteria</taxon>
        <taxon>Pseudomonadati</taxon>
        <taxon>Bacteroidota</taxon>
        <taxon>Cytophagia</taxon>
        <taxon>Cytophagales</taxon>
        <taxon>Flammeovirgaceae</taxon>
        <taxon>Imperialibacter</taxon>
    </lineage>
</organism>
<feature type="transmembrane region" description="Helical" evidence="1">
    <location>
        <begin position="53"/>
        <end position="71"/>
    </location>
</feature>
<feature type="transmembrane region" description="Helical" evidence="1">
    <location>
        <begin position="20"/>
        <end position="41"/>
    </location>
</feature>
<evidence type="ECO:0000313" key="3">
    <source>
        <dbReference type="Proteomes" id="UP001302349"/>
    </source>
</evidence>
<evidence type="ECO:0008006" key="4">
    <source>
        <dbReference type="Google" id="ProtNLM"/>
    </source>
</evidence>